<dbReference type="GeneID" id="24099677"/>
<organism evidence="10 11">
    <name type="scientific">Fibroporia radiculosa</name>
    <dbReference type="NCBI Taxonomy" id="599839"/>
    <lineage>
        <taxon>Eukaryota</taxon>
        <taxon>Fungi</taxon>
        <taxon>Dikarya</taxon>
        <taxon>Basidiomycota</taxon>
        <taxon>Agaricomycotina</taxon>
        <taxon>Agaricomycetes</taxon>
        <taxon>Polyporales</taxon>
        <taxon>Fibroporiaceae</taxon>
        <taxon>Fibroporia</taxon>
    </lineage>
</organism>
<dbReference type="HOGENOM" id="CLU_004446_1_0_1"/>
<feature type="compositionally biased region" description="Acidic residues" evidence="8">
    <location>
        <begin position="526"/>
        <end position="539"/>
    </location>
</feature>
<gene>
    <name evidence="10" type="ORF">FIBRA_06956</name>
</gene>
<dbReference type="Gene3D" id="1.25.10.10">
    <property type="entry name" value="Leucine-rich Repeat Variant"/>
    <property type="match status" value="1"/>
</dbReference>
<keyword evidence="6" id="KW-0226">DNA condensation</keyword>
<evidence type="ECO:0000256" key="5">
    <source>
        <dbReference type="ARBA" id="ARBA00022776"/>
    </source>
</evidence>
<keyword evidence="11" id="KW-1185">Reference proteome</keyword>
<evidence type="ECO:0000256" key="6">
    <source>
        <dbReference type="ARBA" id="ARBA00023067"/>
    </source>
</evidence>
<name>J4IBJ4_9APHY</name>
<dbReference type="EMBL" id="HE797167">
    <property type="protein sequence ID" value="CCM04766.1"/>
    <property type="molecule type" value="Genomic_DNA"/>
</dbReference>
<dbReference type="SUPFAM" id="SSF48371">
    <property type="entry name" value="ARM repeat"/>
    <property type="match status" value="1"/>
</dbReference>
<evidence type="ECO:0000256" key="3">
    <source>
        <dbReference type="ARBA" id="ARBA00022454"/>
    </source>
</evidence>
<comment type="similarity">
    <text evidence="2">Belongs to the CND3 (condensin subunit 3) family.</text>
</comment>
<sequence>MPARTIPPADLESLKSSVPKIFEQAQNTAANHQKNFIALYKLQADAATHTESVQNGRSVKLTGERAFEEIVLVMLSRVLPLKKGTTVADRVIKFVGGYTKFINEKASEEKQKEQIDEDEDTTASRFVSRVLKYLIAGCVAKDKTVRFRVVQCIAEMIAHLGEIDEDLYGSLRSSLMERVRDKEAVIRVQATIALSKLAGSEDISELDDDEMSIMGVLIDTLSFDPSSDVRRAALINMPLTQETFTPLLARSRDVDSTVRKLLYSAILEPHCVSDSEAGIGFTHPRALTIAQRELIIRNGLGDREDSVKAAAGKLISSWVDIVRTNGMKNEESEEEEGIRGDIVAFLKLFDLNEGKIGEDALLNQFWLALTLERAFLARVFVDHCIATKDNIRLESTLPVVTALAFRIQAAYNGLIKLAEQYEEDQLLRSGIEDDAEEERHARMEEQKIDTEFIVGELLKLAVNLDYADEIGRRKMFQLVRDMISHKILPESIIALCLDLLRILSPNERDFIRVVVEVVHELRDPSDPEDELREVNDGESEFGRTPATNRTNRMLPKPTTEMTPAEKEEADKTDLRCLSLCIGLLERVNGTFEENSTLEGILGELIIPSVKRKEMILRQKGLICLGLCCLIARRMALGSFQLFLSQVQTAPEVLKISVLQVVFDILMVHEGDFLGPGSTNGDRISEFLLHLLEKEESEKVQALLCIGISKLMLSGMIVDNRVLKSLVLVYISPETVGNHELRQCLSYFFPAYCYSSTQNQRRMQEIFIPLYEQWCATFPEWDDNQDPITPAQVGLMFVDWTDPQKAAAAVKGTQGHASAEDTIHMDLASDMAKALFNKEATKDDKKTLCQLFSKLYIPEELDDDKLRTLKLLTYSLRSRRPMRDAAAQNAIVKFDDLISKKFARQLEGFSEDEYRQLENMQDLFTFLDNIPPESDEEDVKPAKRATRKRRSGSIATASVASGATSDRDSDSPKGKASSKRGSRAKRRRISGSDEGSDDDDKSRQSRSKPPSHATPTRIAPRRTAAEKTNRAMAAAFTRRVDSEDEDEDGDEDGDEDEDAIERTPVPRSRPAAGRNSNATARNDRRHSETPSAGPPDSGPEDEDEEEEVDDILG</sequence>
<keyword evidence="4" id="KW-0132">Cell division</keyword>
<keyword evidence="3" id="KW-0158">Chromosome</keyword>
<dbReference type="InterPro" id="IPR016024">
    <property type="entry name" value="ARM-type_fold"/>
</dbReference>
<feature type="domain" description="Nuclear condensin complex subunit 3 C-terminal" evidence="9">
    <location>
        <begin position="575"/>
        <end position="856"/>
    </location>
</feature>
<comment type="subcellular location">
    <subcellularLocation>
        <location evidence="1">Chromosome</location>
    </subcellularLocation>
</comment>
<accession>J4IBJ4</accession>
<feature type="region of interest" description="Disordered" evidence="8">
    <location>
        <begin position="525"/>
        <end position="567"/>
    </location>
</feature>
<feature type="region of interest" description="Disordered" evidence="8">
    <location>
        <begin position="927"/>
        <end position="1112"/>
    </location>
</feature>
<dbReference type="FunCoup" id="J4IBJ4">
    <property type="interactions" value="249"/>
</dbReference>
<evidence type="ECO:0000313" key="11">
    <source>
        <dbReference type="Proteomes" id="UP000006352"/>
    </source>
</evidence>
<evidence type="ECO:0000259" key="9">
    <source>
        <dbReference type="Pfam" id="PF12719"/>
    </source>
</evidence>
<dbReference type="InParanoid" id="J4IBJ4"/>
<keyword evidence="7" id="KW-0131">Cell cycle</keyword>
<dbReference type="OrthoDB" id="27187at2759"/>
<evidence type="ECO:0000256" key="7">
    <source>
        <dbReference type="ARBA" id="ARBA00023306"/>
    </source>
</evidence>
<evidence type="ECO:0000256" key="2">
    <source>
        <dbReference type="ARBA" id="ARBA00006533"/>
    </source>
</evidence>
<feature type="compositionally biased region" description="Acidic residues" evidence="8">
    <location>
        <begin position="1041"/>
        <end position="1058"/>
    </location>
</feature>
<dbReference type="InterPro" id="IPR011989">
    <property type="entry name" value="ARM-like"/>
</dbReference>
<feature type="compositionally biased region" description="Polar residues" evidence="8">
    <location>
        <begin position="952"/>
        <end position="963"/>
    </location>
</feature>
<evidence type="ECO:0000313" key="10">
    <source>
        <dbReference type="EMBL" id="CCM04766.1"/>
    </source>
</evidence>
<dbReference type="AlphaFoldDB" id="J4IBJ4"/>
<dbReference type="PANTHER" id="PTHR14418">
    <property type="entry name" value="CONDENSIN COMPLEX SUBUNIT 3-RELATED"/>
    <property type="match status" value="1"/>
</dbReference>
<feature type="compositionally biased region" description="Acidic residues" evidence="8">
    <location>
        <begin position="1097"/>
        <end position="1112"/>
    </location>
</feature>
<keyword evidence="5" id="KW-0498">Mitosis</keyword>
<dbReference type="STRING" id="599839.J4IBJ4"/>
<evidence type="ECO:0000256" key="8">
    <source>
        <dbReference type="SAM" id="MobiDB-lite"/>
    </source>
</evidence>
<protein>
    <recommendedName>
        <fullName evidence="9">Nuclear condensin complex subunit 3 C-terminal domain-containing protein</fullName>
    </recommendedName>
</protein>
<dbReference type="GO" id="GO:0000793">
    <property type="term" value="C:condensed chromosome"/>
    <property type="evidence" value="ECO:0007669"/>
    <property type="project" value="TreeGrafter"/>
</dbReference>
<dbReference type="Pfam" id="PF12719">
    <property type="entry name" value="Cnd3"/>
    <property type="match status" value="1"/>
</dbReference>
<reference evidence="10 11" key="1">
    <citation type="journal article" date="2012" name="Appl. Environ. Microbiol.">
        <title>Short-read sequencing for genomic analysis of the brown rot fungus Fibroporia radiculosa.</title>
        <authorList>
            <person name="Tang J.D."/>
            <person name="Perkins A.D."/>
            <person name="Sonstegard T.S."/>
            <person name="Schroeder S.G."/>
            <person name="Burgess S.C."/>
            <person name="Diehl S.V."/>
        </authorList>
    </citation>
    <scope>NUCLEOTIDE SEQUENCE [LARGE SCALE GENOMIC DNA]</scope>
    <source>
        <strain evidence="10 11">TFFH 294</strain>
    </source>
</reference>
<dbReference type="RefSeq" id="XP_012184049.1">
    <property type="nucleotide sequence ID" value="XM_012328659.1"/>
</dbReference>
<dbReference type="PANTHER" id="PTHR14418:SF5">
    <property type="entry name" value="CONDENSIN COMPLEX SUBUNIT 3"/>
    <property type="match status" value="1"/>
</dbReference>
<feature type="compositionally biased region" description="Basic residues" evidence="8">
    <location>
        <begin position="975"/>
        <end position="988"/>
    </location>
</feature>
<dbReference type="GO" id="GO:0000796">
    <property type="term" value="C:condensin complex"/>
    <property type="evidence" value="ECO:0007669"/>
    <property type="project" value="InterPro"/>
</dbReference>
<dbReference type="GO" id="GO:0051301">
    <property type="term" value="P:cell division"/>
    <property type="evidence" value="ECO:0007669"/>
    <property type="project" value="UniProtKB-KW"/>
</dbReference>
<dbReference type="InterPro" id="IPR025977">
    <property type="entry name" value="Cnd3_C"/>
</dbReference>
<dbReference type="Proteomes" id="UP000006352">
    <property type="component" value="Unassembled WGS sequence"/>
</dbReference>
<proteinExistence type="inferred from homology"/>
<feature type="compositionally biased region" description="Basic residues" evidence="8">
    <location>
        <begin position="941"/>
        <end position="950"/>
    </location>
</feature>
<evidence type="ECO:0000256" key="4">
    <source>
        <dbReference type="ARBA" id="ARBA00022618"/>
    </source>
</evidence>
<dbReference type="InterPro" id="IPR027165">
    <property type="entry name" value="CND3"/>
</dbReference>
<dbReference type="GO" id="GO:0007076">
    <property type="term" value="P:mitotic chromosome condensation"/>
    <property type="evidence" value="ECO:0007669"/>
    <property type="project" value="InterPro"/>
</dbReference>
<evidence type="ECO:0000256" key="1">
    <source>
        <dbReference type="ARBA" id="ARBA00004286"/>
    </source>
</evidence>